<evidence type="ECO:0000313" key="1">
    <source>
        <dbReference type="EMBL" id="TWT88763.1"/>
    </source>
</evidence>
<dbReference type="InterPro" id="IPR015947">
    <property type="entry name" value="PUA-like_sf"/>
</dbReference>
<name>A0A5C5ZR29_9BACT</name>
<accession>A0A5C5ZR29</accession>
<dbReference type="SUPFAM" id="SSF88697">
    <property type="entry name" value="PUA domain-like"/>
    <property type="match status" value="1"/>
</dbReference>
<dbReference type="Gene3D" id="3.10.590.10">
    <property type="entry name" value="ph1033 like domains"/>
    <property type="match status" value="1"/>
</dbReference>
<evidence type="ECO:0000313" key="2">
    <source>
        <dbReference type="Proteomes" id="UP000315440"/>
    </source>
</evidence>
<organism evidence="1 2">
    <name type="scientific">Pseudobythopirellula maris</name>
    <dbReference type="NCBI Taxonomy" id="2527991"/>
    <lineage>
        <taxon>Bacteria</taxon>
        <taxon>Pseudomonadati</taxon>
        <taxon>Planctomycetota</taxon>
        <taxon>Planctomycetia</taxon>
        <taxon>Pirellulales</taxon>
        <taxon>Lacipirellulaceae</taxon>
        <taxon>Pseudobythopirellula</taxon>
    </lineage>
</organism>
<reference evidence="1 2" key="1">
    <citation type="submission" date="2019-02" db="EMBL/GenBank/DDBJ databases">
        <title>Deep-cultivation of Planctomycetes and their phenomic and genomic characterization uncovers novel biology.</title>
        <authorList>
            <person name="Wiegand S."/>
            <person name="Jogler M."/>
            <person name="Boedeker C."/>
            <person name="Pinto D."/>
            <person name="Vollmers J."/>
            <person name="Rivas-Marin E."/>
            <person name="Kohn T."/>
            <person name="Peeters S.H."/>
            <person name="Heuer A."/>
            <person name="Rast P."/>
            <person name="Oberbeckmann S."/>
            <person name="Bunk B."/>
            <person name="Jeske O."/>
            <person name="Meyerdierks A."/>
            <person name="Storesund J.E."/>
            <person name="Kallscheuer N."/>
            <person name="Luecker S."/>
            <person name="Lage O.M."/>
            <person name="Pohl T."/>
            <person name="Merkel B.J."/>
            <person name="Hornburger P."/>
            <person name="Mueller R.-W."/>
            <person name="Bruemmer F."/>
            <person name="Labrenz M."/>
            <person name="Spormann A.M."/>
            <person name="Op Den Camp H."/>
            <person name="Overmann J."/>
            <person name="Amann R."/>
            <person name="Jetten M.S.M."/>
            <person name="Mascher T."/>
            <person name="Medema M.H."/>
            <person name="Devos D.P."/>
            <person name="Kaster A.-K."/>
            <person name="Ovreas L."/>
            <person name="Rohde M."/>
            <person name="Galperin M.Y."/>
            <person name="Jogler C."/>
        </authorList>
    </citation>
    <scope>NUCLEOTIDE SEQUENCE [LARGE SCALE GENOMIC DNA]</scope>
    <source>
        <strain evidence="1 2">Mal64</strain>
    </source>
</reference>
<keyword evidence="2" id="KW-1185">Reference proteome</keyword>
<proteinExistence type="predicted"/>
<dbReference type="AlphaFoldDB" id="A0A5C5ZR29"/>
<dbReference type="OrthoDB" id="6807706at2"/>
<dbReference type="EMBL" id="SJPQ01000002">
    <property type="protein sequence ID" value="TWT88763.1"/>
    <property type="molecule type" value="Genomic_DNA"/>
</dbReference>
<protein>
    <submittedName>
        <fullName evidence="1">Uncharacterized protein</fullName>
    </submittedName>
</protein>
<dbReference type="Proteomes" id="UP000315440">
    <property type="component" value="Unassembled WGS sequence"/>
</dbReference>
<dbReference type="RefSeq" id="WP_146400094.1">
    <property type="nucleotide sequence ID" value="NZ_SJPQ01000002.1"/>
</dbReference>
<comment type="caution">
    <text evidence="1">The sequence shown here is derived from an EMBL/GenBank/DDBJ whole genome shotgun (WGS) entry which is preliminary data.</text>
</comment>
<gene>
    <name evidence="1" type="ORF">Mal64_22510</name>
</gene>
<sequence length="362" mass="41344">MAYYTNLFSPETYEAFSQSDRSVSGFRTTQHKTAKRLKPGDKLICYMTKLSRWIGVLEVESDCYTDDSPVFYGENDPFEVRFRVRPTVWLTKEKCVPIHDDAVWQSLSFTKNTSKQEGGWTGKVRRSLNHLDDEDGEFLEQLLSSQADGGTDYAVDDAEFRKLVSSRIRRADKVVAVTVPEDEDEPSTDDAIRPSYGIQASLAECGERMGFKVWLPRNDRGAVLQKWSPDTDSLIEVLPLNYDDTTLRTIENIDVIWLKGRSIVRAFEVEHTTAVYSGILRMADLLALQPNMDIRLHIVAPESRKQKVFTEIQRPVFSLLERAPLSESCSFISYDAVEELLQMKHLGHLSDSVLEEYSEYAE</sequence>